<accession>A0A4Z1DAY2</accession>
<reference evidence="3 4" key="1">
    <citation type="submission" date="2019-04" db="EMBL/GenBank/DDBJ databases">
        <title>Streptomyces sp. nov. Bv016 isolated from bark of Buahinia variegata.</title>
        <authorList>
            <person name="Kanchanasin P."/>
            <person name="Tanasupawat S."/>
            <person name="Yuki M."/>
            <person name="Kudo T."/>
        </authorList>
    </citation>
    <scope>NUCLEOTIDE SEQUENCE [LARGE SCALE GENOMIC DNA]</scope>
    <source>
        <strain evidence="3 4">Bv016</strain>
    </source>
</reference>
<dbReference type="Gene3D" id="3.90.550.10">
    <property type="entry name" value="Spore Coat Polysaccharide Biosynthesis Protein SpsA, Chain A"/>
    <property type="match status" value="1"/>
</dbReference>
<proteinExistence type="inferred from homology"/>
<name>A0A4Z1DAY2_9ACTN</name>
<dbReference type="AlphaFoldDB" id="A0A4Z1DAY2"/>
<comment type="similarity">
    <text evidence="1">Belongs to the glycosyltransferase 2 family.</text>
</comment>
<dbReference type="Pfam" id="PF00535">
    <property type="entry name" value="Glycos_transf_2"/>
    <property type="match status" value="1"/>
</dbReference>
<dbReference type="GO" id="GO:0016740">
    <property type="term" value="F:transferase activity"/>
    <property type="evidence" value="ECO:0007669"/>
    <property type="project" value="UniProtKB-KW"/>
</dbReference>
<protein>
    <submittedName>
        <fullName evidence="3">Glycosyltransferase family 2 protein</fullName>
    </submittedName>
</protein>
<dbReference type="SUPFAM" id="SSF53448">
    <property type="entry name" value="Nucleotide-diphospho-sugar transferases"/>
    <property type="match status" value="1"/>
</dbReference>
<dbReference type="PANTHER" id="PTHR48090:SF7">
    <property type="entry name" value="RFBJ PROTEIN"/>
    <property type="match status" value="1"/>
</dbReference>
<keyword evidence="4" id="KW-1185">Reference proteome</keyword>
<comment type="caution">
    <text evidence="3">The sequence shown here is derived from an EMBL/GenBank/DDBJ whole genome shotgun (WGS) entry which is preliminary data.</text>
</comment>
<evidence type="ECO:0000256" key="1">
    <source>
        <dbReference type="ARBA" id="ARBA00006739"/>
    </source>
</evidence>
<gene>
    <name evidence="3" type="ORF">E5083_08130</name>
</gene>
<evidence type="ECO:0000259" key="2">
    <source>
        <dbReference type="Pfam" id="PF00535"/>
    </source>
</evidence>
<sequence>MKAVTTSLPHTVDVVLPCLDEAEALPWVLARIPAGWRAIVVDNGSTDGSAEVARALGATVVREERRGFGAACHAGLLAATADIIGFCDCDASLDPGLLVPFAEEVRAGGADLVLGRRRPQGRGSWPAHARAGNLALSLLLRRRTGLTLRDLGPLRAARRAPLLALGLTDRRSGYPLEMVVRAADAGWRVTEHDVPYLPRSGASKVTGTWRGTWQAVRDMSRVLRDTPSGGTR</sequence>
<dbReference type="PANTHER" id="PTHR48090">
    <property type="entry name" value="UNDECAPRENYL-PHOSPHATE 4-DEOXY-4-FORMAMIDO-L-ARABINOSE TRANSFERASE-RELATED"/>
    <property type="match status" value="1"/>
</dbReference>
<feature type="domain" description="Glycosyltransferase 2-like" evidence="2">
    <location>
        <begin position="14"/>
        <end position="156"/>
    </location>
</feature>
<evidence type="ECO:0000313" key="4">
    <source>
        <dbReference type="Proteomes" id="UP000298159"/>
    </source>
</evidence>
<dbReference type="RefSeq" id="WP_135784910.1">
    <property type="nucleotide sequence ID" value="NZ_SRRT01000002.1"/>
</dbReference>
<dbReference type="GeneID" id="95447558"/>
<dbReference type="CDD" id="cd04179">
    <property type="entry name" value="DPM_DPG-synthase_like"/>
    <property type="match status" value="1"/>
</dbReference>
<dbReference type="InterPro" id="IPR029044">
    <property type="entry name" value="Nucleotide-diphossugar_trans"/>
</dbReference>
<dbReference type="InterPro" id="IPR001173">
    <property type="entry name" value="Glyco_trans_2-like"/>
</dbReference>
<dbReference type="InterPro" id="IPR050256">
    <property type="entry name" value="Glycosyltransferase_2"/>
</dbReference>
<evidence type="ECO:0000313" key="3">
    <source>
        <dbReference type="EMBL" id="TGN79573.1"/>
    </source>
</evidence>
<dbReference type="EMBL" id="SRRT01000002">
    <property type="protein sequence ID" value="TGN79573.1"/>
    <property type="molecule type" value="Genomic_DNA"/>
</dbReference>
<keyword evidence="3" id="KW-0808">Transferase</keyword>
<organism evidence="3 4">
    <name type="scientific">Streptomyces bauhiniae</name>
    <dbReference type="NCBI Taxonomy" id="2340725"/>
    <lineage>
        <taxon>Bacteria</taxon>
        <taxon>Bacillati</taxon>
        <taxon>Actinomycetota</taxon>
        <taxon>Actinomycetes</taxon>
        <taxon>Kitasatosporales</taxon>
        <taxon>Streptomycetaceae</taxon>
        <taxon>Streptomyces</taxon>
    </lineage>
</organism>
<dbReference type="Proteomes" id="UP000298159">
    <property type="component" value="Unassembled WGS sequence"/>
</dbReference>